<proteinExistence type="predicted"/>
<feature type="transmembrane region" description="Helical" evidence="14">
    <location>
        <begin position="82"/>
        <end position="104"/>
    </location>
</feature>
<feature type="transmembrane region" description="Helical" evidence="14">
    <location>
        <begin position="217"/>
        <end position="239"/>
    </location>
</feature>
<reference evidence="19 20" key="1">
    <citation type="submission" date="2018-11" db="EMBL/GenBank/DDBJ databases">
        <authorList>
            <person name="Peiro R."/>
            <person name="Begona"/>
            <person name="Cbmso G."/>
            <person name="Lopez M."/>
            <person name="Gonzalez S."/>
            <person name="Sacristan E."/>
            <person name="Castillo E."/>
        </authorList>
    </citation>
    <scope>NUCLEOTIDE SEQUENCE [LARGE SCALE GENOMIC DNA]</scope>
    <source>
        <strain evidence="19">Brev_genome</strain>
    </source>
</reference>
<keyword evidence="10 14" id="KW-1133">Transmembrane helix</keyword>
<evidence type="ECO:0000313" key="19">
    <source>
        <dbReference type="EMBL" id="VDC49569.1"/>
    </source>
</evidence>
<feature type="domain" description="Response regulatory" evidence="16">
    <location>
        <begin position="632"/>
        <end position="751"/>
    </location>
</feature>
<dbReference type="SMART" id="SM00388">
    <property type="entry name" value="HisKA"/>
    <property type="match status" value="1"/>
</dbReference>
<dbReference type="Pfam" id="PF02518">
    <property type="entry name" value="HATPase_c"/>
    <property type="match status" value="1"/>
</dbReference>
<dbReference type="GO" id="GO:0000155">
    <property type="term" value="F:phosphorelay sensor kinase activity"/>
    <property type="evidence" value="ECO:0007669"/>
    <property type="project" value="InterPro"/>
</dbReference>
<keyword evidence="7" id="KW-0547">Nucleotide-binding</keyword>
<dbReference type="InterPro" id="IPR005330">
    <property type="entry name" value="MHYT_dom"/>
</dbReference>
<dbReference type="Proteomes" id="UP000501325">
    <property type="component" value="Chromosome"/>
</dbReference>
<dbReference type="InterPro" id="IPR004358">
    <property type="entry name" value="Sig_transdc_His_kin-like_C"/>
</dbReference>
<evidence type="ECO:0000256" key="8">
    <source>
        <dbReference type="ARBA" id="ARBA00022777"/>
    </source>
</evidence>
<feature type="modified residue" description="4-aspartylphosphate" evidence="13">
    <location>
        <position position="681"/>
    </location>
</feature>
<keyword evidence="20" id="KW-1185">Reference proteome</keyword>
<keyword evidence="12 14" id="KW-0472">Membrane</keyword>
<gene>
    <name evidence="19" type="primary">rpfC_1</name>
    <name evidence="19" type="ORF">BREV_BREV_00056</name>
    <name evidence="18" type="ORF">GYM46_01655</name>
</gene>
<dbReference type="CDD" id="cd16922">
    <property type="entry name" value="HATPase_EvgS-ArcB-TorS-like"/>
    <property type="match status" value="1"/>
</dbReference>
<evidence type="ECO:0000256" key="4">
    <source>
        <dbReference type="ARBA" id="ARBA00022553"/>
    </source>
</evidence>
<keyword evidence="9" id="KW-0067">ATP-binding</keyword>
<keyword evidence="8" id="KW-0418">Kinase</keyword>
<accession>A0A6G7EEC2</accession>
<dbReference type="Pfam" id="PF12860">
    <property type="entry name" value="PAS_7"/>
    <property type="match status" value="1"/>
</dbReference>
<dbReference type="InterPro" id="IPR001789">
    <property type="entry name" value="Sig_transdc_resp-reg_receiver"/>
</dbReference>
<evidence type="ECO:0000259" key="17">
    <source>
        <dbReference type="PROSITE" id="PS50924"/>
    </source>
</evidence>
<dbReference type="PROSITE" id="PS50109">
    <property type="entry name" value="HIS_KIN"/>
    <property type="match status" value="1"/>
</dbReference>
<dbReference type="AlphaFoldDB" id="A0A6G7EEC2"/>
<evidence type="ECO:0000256" key="9">
    <source>
        <dbReference type="ARBA" id="ARBA00022840"/>
    </source>
</evidence>
<dbReference type="KEGG" id="bmed:GYM46_01655"/>
<dbReference type="PRINTS" id="PR00344">
    <property type="entry name" value="BCTRLSENSOR"/>
</dbReference>
<keyword evidence="4 13" id="KW-0597">Phosphoprotein</keyword>
<evidence type="ECO:0000256" key="14">
    <source>
        <dbReference type="PROSITE-ProRule" id="PRU00244"/>
    </source>
</evidence>
<dbReference type="PANTHER" id="PTHR43047">
    <property type="entry name" value="TWO-COMPONENT HISTIDINE PROTEIN KINASE"/>
    <property type="match status" value="1"/>
</dbReference>
<reference evidence="18 21" key="2">
    <citation type="submission" date="2020-01" db="EMBL/GenBank/DDBJ databases">
        <authorList>
            <person name="Wang S."/>
        </authorList>
    </citation>
    <scope>NUCLEOTIDE SEQUENCE [LARGE SCALE GENOMIC DNA]</scope>
    <source>
        <strain evidence="18 21">D151-2-6</strain>
    </source>
</reference>
<evidence type="ECO:0000259" key="16">
    <source>
        <dbReference type="PROSITE" id="PS50110"/>
    </source>
</evidence>
<dbReference type="InterPro" id="IPR005467">
    <property type="entry name" value="His_kinase_dom"/>
</dbReference>
<dbReference type="InterPro" id="IPR003661">
    <property type="entry name" value="HisK_dim/P_dom"/>
</dbReference>
<dbReference type="InterPro" id="IPR003594">
    <property type="entry name" value="HATPase_dom"/>
</dbReference>
<evidence type="ECO:0000313" key="18">
    <source>
        <dbReference type="EMBL" id="QIH71794.1"/>
    </source>
</evidence>
<feature type="transmembrane region" description="Helical" evidence="14">
    <location>
        <begin position="12"/>
        <end position="29"/>
    </location>
</feature>
<dbReference type="Pfam" id="PF00072">
    <property type="entry name" value="Response_reg"/>
    <property type="match status" value="1"/>
</dbReference>
<dbReference type="Gene3D" id="1.10.287.130">
    <property type="match status" value="1"/>
</dbReference>
<dbReference type="GO" id="GO:0005524">
    <property type="term" value="F:ATP binding"/>
    <property type="evidence" value="ECO:0007669"/>
    <property type="project" value="UniProtKB-KW"/>
</dbReference>
<dbReference type="CDD" id="cd00082">
    <property type="entry name" value="HisKA"/>
    <property type="match status" value="1"/>
</dbReference>
<keyword evidence="5" id="KW-0808">Transferase</keyword>
<dbReference type="Gene3D" id="3.30.450.20">
    <property type="entry name" value="PAS domain"/>
    <property type="match status" value="1"/>
</dbReference>
<dbReference type="CDD" id="cd17546">
    <property type="entry name" value="REC_hyHK_CKI1_RcsC-like"/>
    <property type="match status" value="1"/>
</dbReference>
<feature type="transmembrane region" description="Helical" evidence="14">
    <location>
        <begin position="146"/>
        <end position="165"/>
    </location>
</feature>
<dbReference type="InterPro" id="IPR036097">
    <property type="entry name" value="HisK_dim/P_sf"/>
</dbReference>
<dbReference type="SMART" id="SM00448">
    <property type="entry name" value="REC"/>
    <property type="match status" value="1"/>
</dbReference>
<dbReference type="Gene3D" id="3.30.565.10">
    <property type="entry name" value="Histidine kinase-like ATPase, C-terminal domain"/>
    <property type="match status" value="1"/>
</dbReference>
<dbReference type="SMART" id="SM00387">
    <property type="entry name" value="HATPase_c"/>
    <property type="match status" value="1"/>
</dbReference>
<dbReference type="Pfam" id="PF00512">
    <property type="entry name" value="HisKA"/>
    <property type="match status" value="1"/>
</dbReference>
<keyword evidence="6 14" id="KW-0812">Transmembrane</keyword>
<dbReference type="EC" id="2.7.13.3" evidence="3"/>
<dbReference type="SUPFAM" id="SSF55874">
    <property type="entry name" value="ATPase domain of HSP90 chaperone/DNA topoisomerase II/histidine kinase"/>
    <property type="match status" value="1"/>
</dbReference>
<dbReference type="RefSeq" id="WP_040349390.1">
    <property type="nucleotide sequence ID" value="NZ_CP048751.1"/>
</dbReference>
<dbReference type="Proteomes" id="UP000289220">
    <property type="component" value="Unassembled WGS sequence"/>
</dbReference>
<dbReference type="SUPFAM" id="SSF52172">
    <property type="entry name" value="CheY-like"/>
    <property type="match status" value="1"/>
</dbReference>
<feature type="transmembrane region" description="Helical" evidence="14">
    <location>
        <begin position="116"/>
        <end position="134"/>
    </location>
</feature>
<evidence type="ECO:0000256" key="10">
    <source>
        <dbReference type="ARBA" id="ARBA00022989"/>
    </source>
</evidence>
<evidence type="ECO:0000256" key="2">
    <source>
        <dbReference type="ARBA" id="ARBA00004370"/>
    </source>
</evidence>
<evidence type="ECO:0000256" key="7">
    <source>
        <dbReference type="ARBA" id="ARBA00022741"/>
    </source>
</evidence>
<evidence type="ECO:0000313" key="21">
    <source>
        <dbReference type="Proteomes" id="UP000501325"/>
    </source>
</evidence>
<evidence type="ECO:0000256" key="12">
    <source>
        <dbReference type="ARBA" id="ARBA00023136"/>
    </source>
</evidence>
<dbReference type="PROSITE" id="PS50110">
    <property type="entry name" value="RESPONSE_REGULATORY"/>
    <property type="match status" value="1"/>
</dbReference>
<dbReference type="EMBL" id="CP048751">
    <property type="protein sequence ID" value="QIH71794.1"/>
    <property type="molecule type" value="Genomic_DNA"/>
</dbReference>
<dbReference type="EMBL" id="UXHF01000001">
    <property type="protein sequence ID" value="VDC49569.1"/>
    <property type="molecule type" value="Genomic_DNA"/>
</dbReference>
<evidence type="ECO:0000313" key="20">
    <source>
        <dbReference type="Proteomes" id="UP000289220"/>
    </source>
</evidence>
<protein>
    <recommendedName>
        <fullName evidence="3">histidine kinase</fullName>
        <ecNumber evidence="3">2.7.13.3</ecNumber>
    </recommendedName>
</protein>
<organism evidence="19 20">
    <name type="scientific">Brevundimonas mediterranea</name>
    <dbReference type="NCBI Taxonomy" id="74329"/>
    <lineage>
        <taxon>Bacteria</taxon>
        <taxon>Pseudomonadati</taxon>
        <taxon>Pseudomonadota</taxon>
        <taxon>Alphaproteobacteria</taxon>
        <taxon>Caulobacterales</taxon>
        <taxon>Caulobacteraceae</taxon>
        <taxon>Brevundimonas</taxon>
    </lineage>
</organism>
<evidence type="ECO:0000256" key="5">
    <source>
        <dbReference type="ARBA" id="ARBA00022679"/>
    </source>
</evidence>
<evidence type="ECO:0000256" key="6">
    <source>
        <dbReference type="ARBA" id="ARBA00022692"/>
    </source>
</evidence>
<sequence length="761" mass="82447">MDRILYCIVRDHDWRVSLLAVIVCLVGMGSASRFMERARITDGARRRRLAISAGLIGSITIWTTHFIAMQGYVGVGALTYDVAMTLASTLVILAAIGVAIFTILSGDDRWRRVMGALVAVSGLAAMHYLGMAALQAPVHLSWRPELVIVSIIGGMVIGGTTAFFYKRGGLTRLATTVLGASVCILFLHFVGMAAITVTPDPTLSSQSGLSPDAMRTLVFLIALSILSIGSALVFMAYMARANALGHIREAVEAMSDGLGFYDADDRLLLWNARYAEVNPELAPFLKVGITFREVLQIGINEGRYDEAIGREDEWITERIRVRRQGESTIEQRVAGDRWLQIQDRRTAEGGTVTVCNDITALKRDAQALREARDAAEAANVAKSQFLANMSHEIRTPLNGVIGLSQALSKTDLTAEQHEMLDLMQASGRTLQTLLSDILDLARVESGKLELTNDAFELERAVREAAQLYAENAREKHLGFHIDIDVDAGLWIRGDVVRLKQILTNLISNSVKFTSQGFVGLTVQRGPEKEGAPTLRFMVEDTGIGFDAATRERLFSRFEQADGGITRQFGGSGLGLSICRQLAEMMGGDLDCESEPGGGSAFILTLPLITCEAPVQLEAKASPAIDGDRRPVRVLVADDHPTNRRVLELILSQISSVISMAENGAEALEAFRAGDFDLVLMDMQMPIMDGLTATQEIRLHEATAGGRRTPIVMLTANAMPEHVAAGRAAGADHHLAKPFNTTELLAIVADPDALLKDAAKAA</sequence>
<evidence type="ECO:0000256" key="13">
    <source>
        <dbReference type="PROSITE-ProRule" id="PRU00169"/>
    </source>
</evidence>
<feature type="domain" description="MHYT" evidence="17">
    <location>
        <begin position="12"/>
        <end position="198"/>
    </location>
</feature>
<dbReference type="PROSITE" id="PS50924">
    <property type="entry name" value="MHYT"/>
    <property type="match status" value="1"/>
</dbReference>
<name>A0A6G7EEC2_9CAUL</name>
<feature type="transmembrane region" description="Helical" evidence="14">
    <location>
        <begin position="49"/>
        <end position="70"/>
    </location>
</feature>
<evidence type="ECO:0000256" key="3">
    <source>
        <dbReference type="ARBA" id="ARBA00012438"/>
    </source>
</evidence>
<dbReference type="Pfam" id="PF03707">
    <property type="entry name" value="MHYT"/>
    <property type="match status" value="2"/>
</dbReference>
<evidence type="ECO:0000259" key="15">
    <source>
        <dbReference type="PROSITE" id="PS50109"/>
    </source>
</evidence>
<dbReference type="GO" id="GO:0016020">
    <property type="term" value="C:membrane"/>
    <property type="evidence" value="ECO:0007669"/>
    <property type="project" value="UniProtKB-SubCell"/>
</dbReference>
<feature type="transmembrane region" description="Helical" evidence="14">
    <location>
        <begin position="177"/>
        <end position="197"/>
    </location>
</feature>
<dbReference type="FunFam" id="3.30.565.10:FF:000010">
    <property type="entry name" value="Sensor histidine kinase RcsC"/>
    <property type="match status" value="1"/>
</dbReference>
<keyword evidence="11" id="KW-0902">Two-component regulatory system</keyword>
<dbReference type="InterPro" id="IPR011006">
    <property type="entry name" value="CheY-like_superfamily"/>
</dbReference>
<comment type="subcellular location">
    <subcellularLocation>
        <location evidence="2">Membrane</location>
    </subcellularLocation>
</comment>
<dbReference type="SUPFAM" id="SSF47384">
    <property type="entry name" value="Homodimeric domain of signal transducing histidine kinase"/>
    <property type="match status" value="1"/>
</dbReference>
<comment type="catalytic activity">
    <reaction evidence="1">
        <text>ATP + protein L-histidine = ADP + protein N-phospho-L-histidine.</text>
        <dbReference type="EC" id="2.7.13.3"/>
    </reaction>
</comment>
<dbReference type="Gene3D" id="3.40.50.2300">
    <property type="match status" value="1"/>
</dbReference>
<evidence type="ECO:0000256" key="1">
    <source>
        <dbReference type="ARBA" id="ARBA00000085"/>
    </source>
</evidence>
<dbReference type="InterPro" id="IPR036890">
    <property type="entry name" value="HATPase_C_sf"/>
</dbReference>
<feature type="domain" description="Histidine kinase" evidence="15">
    <location>
        <begin position="388"/>
        <end position="609"/>
    </location>
</feature>
<evidence type="ECO:0000256" key="11">
    <source>
        <dbReference type="ARBA" id="ARBA00023012"/>
    </source>
</evidence>
<dbReference type="FunFam" id="1.10.287.130:FF:000004">
    <property type="entry name" value="Ethylene receptor 1"/>
    <property type="match status" value="1"/>
</dbReference>